<evidence type="ECO:0000313" key="1">
    <source>
        <dbReference type="EMBL" id="TWA96096.1"/>
    </source>
</evidence>
<dbReference type="Proteomes" id="UP000319949">
    <property type="component" value="Unassembled WGS sequence"/>
</dbReference>
<reference evidence="1 2" key="1">
    <citation type="submission" date="2019-06" db="EMBL/GenBank/DDBJ databases">
        <title>Genomic Encyclopedia of Type Strains, Phase IV (KMG-V): Genome sequencing to study the core and pangenomes of soil and plant-associated prokaryotes.</title>
        <authorList>
            <person name="Whitman W."/>
        </authorList>
    </citation>
    <scope>NUCLEOTIDE SEQUENCE [LARGE SCALE GENOMIC DNA]</scope>
    <source>
        <strain evidence="1 2">BR 510</strain>
    </source>
</reference>
<proteinExistence type="predicted"/>
<evidence type="ECO:0000313" key="2">
    <source>
        <dbReference type="Proteomes" id="UP000319949"/>
    </source>
</evidence>
<organism evidence="1 2">
    <name type="scientific">Bradyrhizobium stylosanthis</name>
    <dbReference type="NCBI Taxonomy" id="1803665"/>
    <lineage>
        <taxon>Bacteria</taxon>
        <taxon>Pseudomonadati</taxon>
        <taxon>Pseudomonadota</taxon>
        <taxon>Alphaproteobacteria</taxon>
        <taxon>Hyphomicrobiales</taxon>
        <taxon>Nitrobacteraceae</taxon>
        <taxon>Bradyrhizobium</taxon>
    </lineage>
</organism>
<name>A0A560DG57_9BRAD</name>
<gene>
    <name evidence="1" type="ORF">FBZ96_107288</name>
</gene>
<dbReference type="AlphaFoldDB" id="A0A560DG57"/>
<dbReference type="EMBL" id="VITK01000007">
    <property type="protein sequence ID" value="TWA96096.1"/>
    <property type="molecule type" value="Genomic_DNA"/>
</dbReference>
<dbReference type="OrthoDB" id="8100918at2"/>
<keyword evidence="2" id="KW-1185">Reference proteome</keyword>
<dbReference type="RefSeq" id="WP_145667091.1">
    <property type="nucleotide sequence ID" value="NZ_VITK01000007.1"/>
</dbReference>
<comment type="caution">
    <text evidence="1">The sequence shown here is derived from an EMBL/GenBank/DDBJ whole genome shotgun (WGS) entry which is preliminary data.</text>
</comment>
<sequence>MVAINSVGATALTVLKAASAQTAAEPEASPVSVIPHVNALSSRLSPRVSDALLKIAALINGKDMLVNAKTVAAKGGNSAGGVIDREGFVASRMMKLSELPRDQAEYLKRFGADAAVRIEGVELSDADFEQTILQFGMESWKDLPGFNDALANGTLKIQRASDVPELYESFQYDLYSGGNYFGGVGWGGIKNKKLYLEIQAQGIQQALGSVRGQEFYVTWPDASLAKPSSN</sequence>
<accession>A0A560DG57</accession>
<protein>
    <submittedName>
        <fullName evidence="1">Uncharacterized protein</fullName>
    </submittedName>
</protein>